<dbReference type="InterPro" id="IPR036373">
    <property type="entry name" value="Ribosomal_bL17_sf"/>
</dbReference>
<evidence type="ECO:0000313" key="7">
    <source>
        <dbReference type="Proteomes" id="UP000198564"/>
    </source>
</evidence>
<sequence>MAYRKLGRVSSQRKAMLRDLVSDLLINERIVTTVTRAKEVSSIADKMITLGKRGDLHARRQAATFVRNELATVSETEDEIIVQTVLQKLFSDIAPRFAERNGGYTRVLKMGPRRGDGAPMAVLELVEKTVVSEDEDAE</sequence>
<keyword evidence="2 4" id="KW-0689">Ribosomal protein</keyword>
<dbReference type="PANTHER" id="PTHR14413:SF16">
    <property type="entry name" value="LARGE RIBOSOMAL SUBUNIT PROTEIN BL17M"/>
    <property type="match status" value="1"/>
</dbReference>
<gene>
    <name evidence="4" type="primary">rplQ</name>
    <name evidence="6" type="ORF">SAMN04488113_1358</name>
</gene>
<dbReference type="PANTHER" id="PTHR14413">
    <property type="entry name" value="RIBOSOMAL PROTEIN L17"/>
    <property type="match status" value="1"/>
</dbReference>
<dbReference type="GO" id="GO:0003735">
    <property type="term" value="F:structural constituent of ribosome"/>
    <property type="evidence" value="ECO:0007669"/>
    <property type="project" value="InterPro"/>
</dbReference>
<evidence type="ECO:0000256" key="3">
    <source>
        <dbReference type="ARBA" id="ARBA00023274"/>
    </source>
</evidence>
<reference evidence="7" key="1">
    <citation type="submission" date="2016-10" db="EMBL/GenBank/DDBJ databases">
        <authorList>
            <person name="Varghese N."/>
            <person name="Submissions S."/>
        </authorList>
    </citation>
    <scope>NUCLEOTIDE SEQUENCE [LARGE SCALE GENOMIC DNA]</scope>
    <source>
        <strain evidence="7">DSM 25751</strain>
    </source>
</reference>
<proteinExistence type="inferred from homology"/>
<dbReference type="NCBIfam" id="TIGR00059">
    <property type="entry name" value="L17"/>
    <property type="match status" value="1"/>
</dbReference>
<dbReference type="EMBL" id="FNYW01000035">
    <property type="protein sequence ID" value="SEI93882.1"/>
    <property type="molecule type" value="Genomic_DNA"/>
</dbReference>
<dbReference type="Proteomes" id="UP000198564">
    <property type="component" value="Unassembled WGS sequence"/>
</dbReference>
<dbReference type="STRING" id="1130080.SAMN04488113_1358"/>
<evidence type="ECO:0000256" key="4">
    <source>
        <dbReference type="HAMAP-Rule" id="MF_01368"/>
    </source>
</evidence>
<evidence type="ECO:0000313" key="6">
    <source>
        <dbReference type="EMBL" id="SEI93882.1"/>
    </source>
</evidence>
<dbReference type="AlphaFoldDB" id="A0A1H6V0X0"/>
<evidence type="ECO:0000256" key="1">
    <source>
        <dbReference type="ARBA" id="ARBA00008777"/>
    </source>
</evidence>
<organism evidence="6 7">
    <name type="scientific">Alkalibacterium gilvum</name>
    <dbReference type="NCBI Taxonomy" id="1130080"/>
    <lineage>
        <taxon>Bacteria</taxon>
        <taxon>Bacillati</taxon>
        <taxon>Bacillota</taxon>
        <taxon>Bacilli</taxon>
        <taxon>Lactobacillales</taxon>
        <taxon>Carnobacteriaceae</taxon>
        <taxon>Alkalibacterium</taxon>
    </lineage>
</organism>
<dbReference type="HAMAP" id="MF_01368">
    <property type="entry name" value="Ribosomal_bL17"/>
    <property type="match status" value="1"/>
</dbReference>
<dbReference type="OrthoDB" id="9809073at2"/>
<dbReference type="Gene3D" id="3.90.1030.10">
    <property type="entry name" value="Ribosomal protein L17"/>
    <property type="match status" value="1"/>
</dbReference>
<dbReference type="PROSITE" id="PS01167">
    <property type="entry name" value="RIBOSOMAL_L17"/>
    <property type="match status" value="1"/>
</dbReference>
<protein>
    <recommendedName>
        <fullName evidence="4">Large ribosomal subunit protein bL17</fullName>
    </recommendedName>
</protein>
<dbReference type="InterPro" id="IPR000456">
    <property type="entry name" value="Ribosomal_bL17"/>
</dbReference>
<comment type="similarity">
    <text evidence="1 4 5">Belongs to the bacterial ribosomal protein bL17 family.</text>
</comment>
<dbReference type="GO" id="GO:0006412">
    <property type="term" value="P:translation"/>
    <property type="evidence" value="ECO:0007669"/>
    <property type="project" value="UniProtKB-UniRule"/>
</dbReference>
<evidence type="ECO:0000256" key="5">
    <source>
        <dbReference type="RuleBase" id="RU000660"/>
    </source>
</evidence>
<comment type="subunit">
    <text evidence="4">Part of the 50S ribosomal subunit. Contacts protein L32.</text>
</comment>
<keyword evidence="7" id="KW-1185">Reference proteome</keyword>
<dbReference type="GO" id="GO:0022625">
    <property type="term" value="C:cytosolic large ribosomal subunit"/>
    <property type="evidence" value="ECO:0007669"/>
    <property type="project" value="TreeGrafter"/>
</dbReference>
<dbReference type="FunFam" id="3.90.1030.10:FF:000002">
    <property type="entry name" value="50S ribosomal protein L17"/>
    <property type="match status" value="1"/>
</dbReference>
<dbReference type="Pfam" id="PF01196">
    <property type="entry name" value="Ribosomal_L17"/>
    <property type="match status" value="1"/>
</dbReference>
<name>A0A1H6V0X0_9LACT</name>
<keyword evidence="3 4" id="KW-0687">Ribonucleoprotein</keyword>
<evidence type="ECO:0000256" key="2">
    <source>
        <dbReference type="ARBA" id="ARBA00022980"/>
    </source>
</evidence>
<accession>A0A1H6V0X0</accession>
<dbReference type="InterPro" id="IPR047859">
    <property type="entry name" value="Ribosomal_bL17_CS"/>
</dbReference>
<dbReference type="RefSeq" id="WP_091635913.1">
    <property type="nucleotide sequence ID" value="NZ_FNYW01000035.1"/>
</dbReference>
<dbReference type="SUPFAM" id="SSF64263">
    <property type="entry name" value="Prokaryotic ribosomal protein L17"/>
    <property type="match status" value="1"/>
</dbReference>